<evidence type="ECO:0000313" key="3">
    <source>
        <dbReference type="Proteomes" id="UP000613580"/>
    </source>
</evidence>
<organism evidence="2 3">
    <name type="scientific">Mycena chlorophos</name>
    <name type="common">Agaric fungus</name>
    <name type="synonym">Agaricus chlorophos</name>
    <dbReference type="NCBI Taxonomy" id="658473"/>
    <lineage>
        <taxon>Eukaryota</taxon>
        <taxon>Fungi</taxon>
        <taxon>Dikarya</taxon>
        <taxon>Basidiomycota</taxon>
        <taxon>Agaricomycotina</taxon>
        <taxon>Agaricomycetes</taxon>
        <taxon>Agaricomycetidae</taxon>
        <taxon>Agaricales</taxon>
        <taxon>Marasmiineae</taxon>
        <taxon>Mycenaceae</taxon>
        <taxon>Mycena</taxon>
    </lineage>
</organism>
<feature type="compositionally biased region" description="Polar residues" evidence="1">
    <location>
        <begin position="121"/>
        <end position="139"/>
    </location>
</feature>
<feature type="region of interest" description="Disordered" evidence="1">
    <location>
        <begin position="1"/>
        <end position="31"/>
    </location>
</feature>
<comment type="caution">
    <text evidence="2">The sequence shown here is derived from an EMBL/GenBank/DDBJ whole genome shotgun (WGS) entry which is preliminary data.</text>
</comment>
<gene>
    <name evidence="2" type="ORF">HMN09_00654200</name>
</gene>
<sequence length="513" mass="55086">MHARKLGQSNSSSAGFGLDERPYTAPEEDPFNIQPLLLQPLRRRRSSMLDKWIQDQQQTVPVDVVDTDVTEEQERPATRGHPYLAYPELSPVSIPDASSSSASLVSYDLVDDTDIPHESQLPVTPETTKTSSRKFQTPPSLRAFHIPFRSASGPASNAMGTTSSSGSRTPSSSRTSFFSRTSRSSSAQHKKSSSMSTLGAFIGSNDEQAATPSKSRWRPSVLGHFGVSASQPSILTAETPHAPRPSISSNTTYTTQTDSDLPVTPPRSAAGDSVRTRGAASHRSYGNLLMKLADDGSSTSGHNASASPSFSGWSDPSYLDDLDAFAARAGASSFRGPTSTISCDGYLGMAPPPRTPLGSIRAASAMSNDGFVGMPARVPLAPKPRASRLANSAQSESIVSRLKDGSEVAYSPESKSRTLPRVSFASLSPRKKQKRLVISGIAPADARKFEAAKRWCESFGELTQILRMPNGDLHVYFRNAEVADTVCRVRAKVFIRGVGSVQLSWCTGTENIR</sequence>
<dbReference type="Proteomes" id="UP000613580">
    <property type="component" value="Unassembled WGS sequence"/>
</dbReference>
<name>A0A8H6T5A1_MYCCL</name>
<accession>A0A8H6T5A1</accession>
<feature type="region of interest" description="Disordered" evidence="1">
    <location>
        <begin position="237"/>
        <end position="281"/>
    </location>
</feature>
<reference evidence="2" key="1">
    <citation type="submission" date="2020-05" db="EMBL/GenBank/DDBJ databases">
        <title>Mycena genomes resolve the evolution of fungal bioluminescence.</title>
        <authorList>
            <person name="Tsai I.J."/>
        </authorList>
    </citation>
    <scope>NUCLEOTIDE SEQUENCE</scope>
    <source>
        <strain evidence="2">110903Hualien_Pintung</strain>
    </source>
</reference>
<evidence type="ECO:0000256" key="1">
    <source>
        <dbReference type="SAM" id="MobiDB-lite"/>
    </source>
</evidence>
<dbReference type="AlphaFoldDB" id="A0A8H6T5A1"/>
<feature type="compositionally biased region" description="Polar residues" evidence="1">
    <location>
        <begin position="246"/>
        <end position="259"/>
    </location>
</feature>
<feature type="region of interest" description="Disordered" evidence="1">
    <location>
        <begin position="113"/>
        <end position="198"/>
    </location>
</feature>
<keyword evidence="3" id="KW-1185">Reference proteome</keyword>
<protein>
    <submittedName>
        <fullName evidence="2">Uncharacterized protein</fullName>
    </submittedName>
</protein>
<evidence type="ECO:0000313" key="2">
    <source>
        <dbReference type="EMBL" id="KAF7311100.1"/>
    </source>
</evidence>
<dbReference type="EMBL" id="JACAZE010000007">
    <property type="protein sequence ID" value="KAF7311100.1"/>
    <property type="molecule type" value="Genomic_DNA"/>
</dbReference>
<proteinExistence type="predicted"/>
<dbReference type="OrthoDB" id="3071736at2759"/>
<feature type="compositionally biased region" description="Low complexity" evidence="1">
    <location>
        <begin position="160"/>
        <end position="187"/>
    </location>
</feature>